<evidence type="ECO:0000256" key="1">
    <source>
        <dbReference type="SAM" id="Phobius"/>
    </source>
</evidence>
<accession>A0A1M2VX78</accession>
<name>A0A1M2VX78_TRAPU</name>
<sequence>MMLNHTPSYLESTPPRYTTRDAPWTAAWTCFIVIGFVKLLRVQWYRAHSNPMSYLPLRERIRLHQYHINMFDRWALPDYQYDNPLTLVGAVLVVAAFVVDLTPKPIFLVIASGLLSIIAGAFCIMLCTTTILPTFRWDCRYRSAQSRVFYGIARFFHSRLRGILLRLADSSWEDMDQLAIAPIANVLERQALQWLYSFHAERMAMLLDPLELKDIEFVDIILSDLHPVEAARFFDCVDNPPRGGPPVQTLVANLSDLPEVYSTVLRPVLWALRNLYTISLAWRDEEWDEAARSLLRRLPHDTGKISNADIGFYTETLHKAACGVPGPATDLAWDKLASLIKQEAATRCSEGTLMRYAERLWDFVGALQSVWPVVRDTYDPAAREAESKGSAWLPTHTAELEHIDSELKELDVDLIERGGYPGPYN</sequence>
<feature type="transmembrane region" description="Helical" evidence="1">
    <location>
        <begin position="105"/>
        <end position="132"/>
    </location>
</feature>
<dbReference type="Proteomes" id="UP000184267">
    <property type="component" value="Unassembled WGS sequence"/>
</dbReference>
<keyword evidence="3" id="KW-1185">Reference proteome</keyword>
<keyword evidence="1" id="KW-0812">Transmembrane</keyword>
<evidence type="ECO:0000313" key="3">
    <source>
        <dbReference type="Proteomes" id="UP000184267"/>
    </source>
</evidence>
<organism evidence="2 3">
    <name type="scientific">Trametes pubescens</name>
    <name type="common">White-rot fungus</name>
    <dbReference type="NCBI Taxonomy" id="154538"/>
    <lineage>
        <taxon>Eukaryota</taxon>
        <taxon>Fungi</taxon>
        <taxon>Dikarya</taxon>
        <taxon>Basidiomycota</taxon>
        <taxon>Agaricomycotina</taxon>
        <taxon>Agaricomycetes</taxon>
        <taxon>Polyporales</taxon>
        <taxon>Polyporaceae</taxon>
        <taxon>Trametes</taxon>
    </lineage>
</organism>
<feature type="transmembrane region" description="Helical" evidence="1">
    <location>
        <begin position="81"/>
        <end position="99"/>
    </location>
</feature>
<dbReference type="AlphaFoldDB" id="A0A1M2VX78"/>
<evidence type="ECO:0000313" key="2">
    <source>
        <dbReference type="EMBL" id="OJT12122.1"/>
    </source>
</evidence>
<feature type="transmembrane region" description="Helical" evidence="1">
    <location>
        <begin position="22"/>
        <end position="40"/>
    </location>
</feature>
<dbReference type="OrthoDB" id="10400942at2759"/>
<keyword evidence="1" id="KW-1133">Transmembrane helix</keyword>
<protein>
    <submittedName>
        <fullName evidence="2">Uncharacterized protein</fullName>
    </submittedName>
</protein>
<proteinExistence type="predicted"/>
<keyword evidence="1" id="KW-0472">Membrane</keyword>
<gene>
    <name evidence="2" type="ORF">TRAPUB_11347</name>
</gene>
<comment type="caution">
    <text evidence="2">The sequence shown here is derived from an EMBL/GenBank/DDBJ whole genome shotgun (WGS) entry which is preliminary data.</text>
</comment>
<dbReference type="EMBL" id="MNAD01000521">
    <property type="protein sequence ID" value="OJT12122.1"/>
    <property type="molecule type" value="Genomic_DNA"/>
</dbReference>
<reference evidence="2 3" key="1">
    <citation type="submission" date="2016-10" db="EMBL/GenBank/DDBJ databases">
        <title>Genome sequence of the basidiomycete white-rot fungus Trametes pubescens.</title>
        <authorList>
            <person name="Makela M.R."/>
            <person name="Granchi Z."/>
            <person name="Peng M."/>
            <person name="De Vries R.P."/>
            <person name="Grigoriev I."/>
            <person name="Riley R."/>
            <person name="Hilden K."/>
        </authorList>
    </citation>
    <scope>NUCLEOTIDE SEQUENCE [LARGE SCALE GENOMIC DNA]</scope>
    <source>
        <strain evidence="2 3">FBCC735</strain>
    </source>
</reference>